<feature type="domain" description="Aminoacyl-transfer RNA synthetases class-II family profile" evidence="14">
    <location>
        <begin position="1"/>
        <end position="359"/>
    </location>
</feature>
<evidence type="ECO:0000256" key="11">
    <source>
        <dbReference type="HAMAP-Rule" id="MF_00127"/>
    </source>
</evidence>
<dbReference type="InterPro" id="IPR041715">
    <property type="entry name" value="HisRS-like_core"/>
</dbReference>
<dbReference type="Gene3D" id="3.40.50.800">
    <property type="entry name" value="Anticodon-binding domain"/>
    <property type="match status" value="1"/>
</dbReference>
<reference evidence="15 16" key="1">
    <citation type="submission" date="2018-05" db="EMBL/GenBank/DDBJ databases">
        <title>Genomic Encyclopedia of Type Strains, Phase IV (KMG-IV): sequencing the most valuable type-strain genomes for metagenomic binning, comparative biology and taxonomic classification.</title>
        <authorList>
            <person name="Goeker M."/>
        </authorList>
    </citation>
    <scope>NUCLEOTIDE SEQUENCE [LARGE SCALE GENOMIC DNA]</scope>
    <source>
        <strain evidence="15 16">DSM 25350</strain>
    </source>
</reference>
<comment type="subcellular location">
    <subcellularLocation>
        <location evidence="1 11">Cytoplasm</location>
    </subcellularLocation>
</comment>
<comment type="similarity">
    <text evidence="2 11">Belongs to the class-II aminoacyl-tRNA synthetase family.</text>
</comment>
<dbReference type="GO" id="GO:0005524">
    <property type="term" value="F:ATP binding"/>
    <property type="evidence" value="ECO:0007669"/>
    <property type="project" value="UniProtKB-UniRule"/>
</dbReference>
<keyword evidence="7 11" id="KW-0067">ATP-binding</keyword>
<accession>A0A316FZW2</accession>
<keyword evidence="9 11" id="KW-0030">Aminoacyl-tRNA synthetase</keyword>
<feature type="coiled-coil region" evidence="13">
    <location>
        <begin position="402"/>
        <end position="429"/>
    </location>
</feature>
<dbReference type="PIRSF" id="PIRSF001549">
    <property type="entry name" value="His-tRNA_synth"/>
    <property type="match status" value="1"/>
</dbReference>
<dbReference type="NCBIfam" id="TIGR00442">
    <property type="entry name" value="hisS"/>
    <property type="match status" value="1"/>
</dbReference>
<dbReference type="RefSeq" id="WP_109761360.1">
    <property type="nucleotide sequence ID" value="NZ_QGGU01000001.1"/>
</dbReference>
<dbReference type="CDD" id="cd00773">
    <property type="entry name" value="HisRS-like_core"/>
    <property type="match status" value="1"/>
</dbReference>
<evidence type="ECO:0000256" key="9">
    <source>
        <dbReference type="ARBA" id="ARBA00023146"/>
    </source>
</evidence>
<evidence type="ECO:0000313" key="15">
    <source>
        <dbReference type="EMBL" id="PWK54234.1"/>
    </source>
</evidence>
<dbReference type="InterPro" id="IPR033656">
    <property type="entry name" value="HisRS_anticodon"/>
</dbReference>
<feature type="binding site" evidence="12">
    <location>
        <begin position="263"/>
        <end position="264"/>
    </location>
    <ligand>
        <name>L-histidine</name>
        <dbReference type="ChEBI" id="CHEBI:57595"/>
    </ligand>
</feature>
<keyword evidence="13" id="KW-0175">Coiled coil</keyword>
<dbReference type="OrthoDB" id="9800814at2"/>
<evidence type="ECO:0000256" key="3">
    <source>
        <dbReference type="ARBA" id="ARBA00011738"/>
    </source>
</evidence>
<comment type="catalytic activity">
    <reaction evidence="10 11">
        <text>tRNA(His) + L-histidine + ATP = L-histidyl-tRNA(His) + AMP + diphosphate + H(+)</text>
        <dbReference type="Rhea" id="RHEA:17313"/>
        <dbReference type="Rhea" id="RHEA-COMP:9665"/>
        <dbReference type="Rhea" id="RHEA-COMP:9689"/>
        <dbReference type="ChEBI" id="CHEBI:15378"/>
        <dbReference type="ChEBI" id="CHEBI:30616"/>
        <dbReference type="ChEBI" id="CHEBI:33019"/>
        <dbReference type="ChEBI" id="CHEBI:57595"/>
        <dbReference type="ChEBI" id="CHEBI:78442"/>
        <dbReference type="ChEBI" id="CHEBI:78527"/>
        <dbReference type="ChEBI" id="CHEBI:456215"/>
        <dbReference type="EC" id="6.1.1.21"/>
    </reaction>
</comment>
<keyword evidence="4 11" id="KW-0963">Cytoplasm</keyword>
<proteinExistence type="inferred from homology"/>
<evidence type="ECO:0000256" key="4">
    <source>
        <dbReference type="ARBA" id="ARBA00022490"/>
    </source>
</evidence>
<dbReference type="Gene3D" id="3.30.930.10">
    <property type="entry name" value="Bira Bifunctional Protein, Domain 2"/>
    <property type="match status" value="1"/>
</dbReference>
<evidence type="ECO:0000256" key="7">
    <source>
        <dbReference type="ARBA" id="ARBA00022840"/>
    </source>
</evidence>
<dbReference type="EMBL" id="QGGU01000001">
    <property type="protein sequence ID" value="PWK54234.1"/>
    <property type="molecule type" value="Genomic_DNA"/>
</dbReference>
<dbReference type="PROSITE" id="PS50862">
    <property type="entry name" value="AA_TRNA_LIGASE_II"/>
    <property type="match status" value="1"/>
</dbReference>
<name>A0A316FZW2_9GAMM</name>
<dbReference type="CDD" id="cd00859">
    <property type="entry name" value="HisRS_anticodon"/>
    <property type="match status" value="1"/>
</dbReference>
<dbReference type="InterPro" id="IPR015807">
    <property type="entry name" value="His-tRNA-ligase"/>
</dbReference>
<evidence type="ECO:0000256" key="5">
    <source>
        <dbReference type="ARBA" id="ARBA00022598"/>
    </source>
</evidence>
<evidence type="ECO:0000256" key="8">
    <source>
        <dbReference type="ARBA" id="ARBA00022917"/>
    </source>
</evidence>
<comment type="caution">
    <text evidence="15">The sequence shown here is derived from an EMBL/GenBank/DDBJ whole genome shotgun (WGS) entry which is preliminary data.</text>
</comment>
<evidence type="ECO:0000313" key="16">
    <source>
        <dbReference type="Proteomes" id="UP000245790"/>
    </source>
</evidence>
<keyword evidence="5 11" id="KW-0436">Ligase</keyword>
<dbReference type="Proteomes" id="UP000245790">
    <property type="component" value="Unassembled WGS sequence"/>
</dbReference>
<feature type="binding site" evidence="12">
    <location>
        <position position="259"/>
    </location>
    <ligand>
        <name>L-histidine</name>
        <dbReference type="ChEBI" id="CHEBI:57595"/>
    </ligand>
</feature>
<sequence length="430" mass="49100">MKAKFQAIKGMNDFLPEQTAIWQTLEALLRRLTRQYGYHEIRMPIVEKTALFKRSIGEVTDIVEKEMYTWTDISDDSLTLRPEGTASCVRAGIEHGLLYNQQQKLWYMGPMFRRENPQKGRYRQFHQFGIEAFGYEGPDIDVEQILLTHRLWQEIGIGDSVTLHINSLGQADSRAAYKSLLVEFLTEHQSQLDEDSLRRLKTNPLRILDSKNPAMQDLIEQAPKLSEHLDEASEQHFSELKKRLDAVGIEYCVNPRLVRGLDYYNRTVFEWMTDKLGAQGTICAGGRYDGLTEQLGGQSTQGCGFAMGLERIIALMEDNASFNSINSIDNQAQVYIIAMGEKAELESMILSEQLRTHRPNLRLSLNCGGGNFKKQFKKADRSGAEIAIVLGDDEVDKQVVGIKFLRERKDQLEVSRDQLMLTIEQLVNQE</sequence>
<evidence type="ECO:0000256" key="1">
    <source>
        <dbReference type="ARBA" id="ARBA00004496"/>
    </source>
</evidence>
<dbReference type="GO" id="GO:0004821">
    <property type="term" value="F:histidine-tRNA ligase activity"/>
    <property type="evidence" value="ECO:0007669"/>
    <property type="project" value="UniProtKB-UniRule"/>
</dbReference>
<dbReference type="GO" id="GO:0005737">
    <property type="term" value="C:cytoplasm"/>
    <property type="evidence" value="ECO:0007669"/>
    <property type="project" value="UniProtKB-SubCell"/>
</dbReference>
<keyword evidence="6 11" id="KW-0547">Nucleotide-binding</keyword>
<evidence type="ECO:0000259" key="14">
    <source>
        <dbReference type="PROSITE" id="PS50862"/>
    </source>
</evidence>
<dbReference type="EC" id="6.1.1.21" evidence="11"/>
<keyword evidence="8 11" id="KW-0648">Protein biosynthesis</keyword>
<evidence type="ECO:0000256" key="12">
    <source>
        <dbReference type="PIRSR" id="PIRSR001549-1"/>
    </source>
</evidence>
<dbReference type="SUPFAM" id="SSF55681">
    <property type="entry name" value="Class II aaRS and biotin synthetases"/>
    <property type="match status" value="1"/>
</dbReference>
<dbReference type="InterPro" id="IPR004516">
    <property type="entry name" value="HisRS/HisZ"/>
</dbReference>
<dbReference type="Pfam" id="PF13393">
    <property type="entry name" value="tRNA-synt_His"/>
    <property type="match status" value="1"/>
</dbReference>
<feature type="binding site" evidence="12">
    <location>
        <begin position="83"/>
        <end position="85"/>
    </location>
    <ligand>
        <name>L-histidine</name>
        <dbReference type="ChEBI" id="CHEBI:57595"/>
    </ligand>
</feature>
<evidence type="ECO:0000256" key="2">
    <source>
        <dbReference type="ARBA" id="ARBA00008226"/>
    </source>
</evidence>
<dbReference type="HAMAP" id="MF_00127">
    <property type="entry name" value="His_tRNA_synth"/>
    <property type="match status" value="1"/>
</dbReference>
<dbReference type="GO" id="GO:0006427">
    <property type="term" value="P:histidyl-tRNA aminoacylation"/>
    <property type="evidence" value="ECO:0007669"/>
    <property type="project" value="UniProtKB-UniRule"/>
</dbReference>
<keyword evidence="16" id="KW-1185">Reference proteome</keyword>
<dbReference type="SUPFAM" id="SSF52954">
    <property type="entry name" value="Class II aaRS ABD-related"/>
    <property type="match status" value="1"/>
</dbReference>
<dbReference type="PANTHER" id="PTHR43707">
    <property type="entry name" value="HISTIDYL-TRNA SYNTHETASE"/>
    <property type="match status" value="1"/>
</dbReference>
<feature type="binding site" evidence="12">
    <location>
        <position position="131"/>
    </location>
    <ligand>
        <name>L-histidine</name>
        <dbReference type="ChEBI" id="CHEBI:57595"/>
    </ligand>
</feature>
<dbReference type="InterPro" id="IPR006195">
    <property type="entry name" value="aa-tRNA-synth_II"/>
</dbReference>
<dbReference type="PANTHER" id="PTHR43707:SF1">
    <property type="entry name" value="HISTIDINE--TRNA LIGASE, MITOCHONDRIAL-RELATED"/>
    <property type="match status" value="1"/>
</dbReference>
<feature type="binding site" evidence="12">
    <location>
        <position position="127"/>
    </location>
    <ligand>
        <name>L-histidine</name>
        <dbReference type="ChEBI" id="CHEBI:57595"/>
    </ligand>
</feature>
<comment type="subunit">
    <text evidence="3 11">Homodimer.</text>
</comment>
<dbReference type="InterPro" id="IPR036621">
    <property type="entry name" value="Anticodon-bd_dom_sf"/>
</dbReference>
<protein>
    <recommendedName>
        <fullName evidence="11">Histidine--tRNA ligase</fullName>
        <ecNumber evidence="11">6.1.1.21</ecNumber>
    </recommendedName>
    <alternativeName>
        <fullName evidence="11">Histidyl-tRNA synthetase</fullName>
        <shortName evidence="11">HisRS</shortName>
    </alternativeName>
</protein>
<dbReference type="Pfam" id="PF03129">
    <property type="entry name" value="HGTP_anticodon"/>
    <property type="match status" value="1"/>
</dbReference>
<dbReference type="InterPro" id="IPR004154">
    <property type="entry name" value="Anticodon-bd"/>
</dbReference>
<feature type="binding site" evidence="12">
    <location>
        <position position="113"/>
    </location>
    <ligand>
        <name>L-histidine</name>
        <dbReference type="ChEBI" id="CHEBI:57595"/>
    </ligand>
</feature>
<dbReference type="FunFam" id="3.30.930.10:FF:000005">
    <property type="entry name" value="Histidine--tRNA ligase"/>
    <property type="match status" value="1"/>
</dbReference>
<evidence type="ECO:0000256" key="6">
    <source>
        <dbReference type="ARBA" id="ARBA00022741"/>
    </source>
</evidence>
<gene>
    <name evidence="11" type="primary">hisS</name>
    <name evidence="15" type="ORF">C8D97_10182</name>
</gene>
<evidence type="ECO:0000256" key="13">
    <source>
        <dbReference type="SAM" id="Coils"/>
    </source>
</evidence>
<organism evidence="15 16">
    <name type="scientific">Pleionea mediterranea</name>
    <dbReference type="NCBI Taxonomy" id="523701"/>
    <lineage>
        <taxon>Bacteria</taxon>
        <taxon>Pseudomonadati</taxon>
        <taxon>Pseudomonadota</taxon>
        <taxon>Gammaproteobacteria</taxon>
        <taxon>Oceanospirillales</taxon>
        <taxon>Pleioneaceae</taxon>
        <taxon>Pleionea</taxon>
    </lineage>
</organism>
<dbReference type="InterPro" id="IPR045864">
    <property type="entry name" value="aa-tRNA-synth_II/BPL/LPL"/>
</dbReference>
<evidence type="ECO:0000256" key="10">
    <source>
        <dbReference type="ARBA" id="ARBA00047639"/>
    </source>
</evidence>
<dbReference type="AlphaFoldDB" id="A0A316FZW2"/>